<evidence type="ECO:0000256" key="1">
    <source>
        <dbReference type="SAM" id="Phobius"/>
    </source>
</evidence>
<dbReference type="RefSeq" id="WP_301249282.1">
    <property type="nucleotide sequence ID" value="NZ_JAROCD010000016.1"/>
</dbReference>
<accession>A0ABT8JJ81</accession>
<evidence type="ECO:0000313" key="3">
    <source>
        <dbReference type="Proteomes" id="UP001174205"/>
    </source>
</evidence>
<protein>
    <submittedName>
        <fullName evidence="2">Uncharacterized protein</fullName>
    </submittedName>
</protein>
<dbReference type="Proteomes" id="UP001174205">
    <property type="component" value="Unassembled WGS sequence"/>
</dbReference>
<sequence>MILKKRFVMIGCCTGFVFLLVLTYSFYTEKRMYEEYLTMNVQQDMVDMKSAILNNESYFKRILADDKITNEMIEDGEQARLLTYNLMNMMQIINKNNLMNQSFSEEMNILTRPAKSLTGVLDLSDTLPLTLQRMLMTFDRLDATSYPLTPELKARIVEYQQLNNRWLKVVGDPESTGSIEKDWSQFLDDLEKENRVYFQEQSVNHVDDVWRDSLNPRYEW</sequence>
<organism evidence="2 3">
    <name type="scientific">Paenibacillus vandeheii</name>
    <dbReference type="NCBI Taxonomy" id="3035917"/>
    <lineage>
        <taxon>Bacteria</taxon>
        <taxon>Bacillati</taxon>
        <taxon>Bacillota</taxon>
        <taxon>Bacilli</taxon>
        <taxon>Bacillales</taxon>
        <taxon>Paenibacillaceae</taxon>
        <taxon>Paenibacillus</taxon>
    </lineage>
</organism>
<feature type="transmembrane region" description="Helical" evidence="1">
    <location>
        <begin position="7"/>
        <end position="27"/>
    </location>
</feature>
<proteinExistence type="predicted"/>
<comment type="caution">
    <text evidence="2">The sequence shown here is derived from an EMBL/GenBank/DDBJ whole genome shotgun (WGS) entry which is preliminary data.</text>
</comment>
<keyword evidence="1" id="KW-0472">Membrane</keyword>
<keyword evidence="1" id="KW-0812">Transmembrane</keyword>
<dbReference type="EMBL" id="JAROCD010000016">
    <property type="protein sequence ID" value="MDN4604873.1"/>
    <property type="molecule type" value="Genomic_DNA"/>
</dbReference>
<evidence type="ECO:0000313" key="2">
    <source>
        <dbReference type="EMBL" id="MDN4604873.1"/>
    </source>
</evidence>
<keyword evidence="1" id="KW-1133">Transmembrane helix</keyword>
<gene>
    <name evidence="2" type="ORF">P5G61_26845</name>
</gene>
<name>A0ABT8JJ81_9BACL</name>
<keyword evidence="3" id="KW-1185">Reference proteome</keyword>
<reference evidence="2" key="1">
    <citation type="submission" date="2023-03" db="EMBL/GenBank/DDBJ databases">
        <title>MT1 and MT2 Draft Genomes of Novel Species.</title>
        <authorList>
            <person name="Venkateswaran K."/>
        </authorList>
    </citation>
    <scope>NUCLEOTIDE SEQUENCE</scope>
    <source>
        <strain evidence="2">F6_3S_P_1C</strain>
    </source>
</reference>